<dbReference type="InterPro" id="IPR015943">
    <property type="entry name" value="WD40/YVTN_repeat-like_dom_sf"/>
</dbReference>
<evidence type="ECO:0000313" key="11">
    <source>
        <dbReference type="Proteomes" id="UP000035579"/>
    </source>
</evidence>
<dbReference type="SUPFAM" id="SSF53167">
    <property type="entry name" value="Purine and uridine phosphorylases"/>
    <property type="match status" value="1"/>
</dbReference>
<feature type="region of interest" description="Disordered" evidence="4">
    <location>
        <begin position="344"/>
        <end position="363"/>
    </location>
</feature>
<feature type="repeat" description="WD" evidence="3">
    <location>
        <begin position="1524"/>
        <end position="1565"/>
    </location>
</feature>
<dbReference type="GO" id="GO:0009116">
    <property type="term" value="P:nucleoside metabolic process"/>
    <property type="evidence" value="ECO:0007669"/>
    <property type="project" value="InterPro"/>
</dbReference>
<dbReference type="CDD" id="cd09008">
    <property type="entry name" value="MTAN"/>
    <property type="match status" value="1"/>
</dbReference>
<protein>
    <submittedName>
        <fullName evidence="9">High-affnity carbon uptake protein Hat/HatR</fullName>
    </submittedName>
    <submittedName>
        <fullName evidence="10">WD40 repeat protein</fullName>
    </submittedName>
</protein>
<evidence type="ECO:0000256" key="4">
    <source>
        <dbReference type="SAM" id="MobiDB-lite"/>
    </source>
</evidence>
<feature type="compositionally biased region" description="Basic and acidic residues" evidence="4">
    <location>
        <begin position="344"/>
        <end position="358"/>
    </location>
</feature>
<dbReference type="InterPro" id="IPR050349">
    <property type="entry name" value="WD_LIS1/nudF_dynein_reg"/>
</dbReference>
<dbReference type="Proteomes" id="UP000035579">
    <property type="component" value="Chromosome"/>
</dbReference>
<feature type="repeat" description="WD" evidence="3">
    <location>
        <begin position="1272"/>
        <end position="1313"/>
    </location>
</feature>
<feature type="repeat" description="WD" evidence="3">
    <location>
        <begin position="1314"/>
        <end position="1355"/>
    </location>
</feature>
<dbReference type="EMBL" id="QUMU01000022">
    <property type="protein sequence ID" value="REG20400.1"/>
    <property type="molecule type" value="Genomic_DNA"/>
</dbReference>
<dbReference type="InterPro" id="IPR020472">
    <property type="entry name" value="WD40_PAC1"/>
</dbReference>
<dbReference type="InterPro" id="IPR019775">
    <property type="entry name" value="WD40_repeat_CS"/>
</dbReference>
<evidence type="ECO:0000259" key="8">
    <source>
        <dbReference type="Pfam" id="PF23414"/>
    </source>
</evidence>
<name>A0AAC8Q039_9BACT</name>
<feature type="repeat" description="WD" evidence="3">
    <location>
        <begin position="1398"/>
        <end position="1439"/>
    </location>
</feature>
<keyword evidence="2" id="KW-0677">Repeat</keyword>
<dbReference type="PANTHER" id="PTHR44129">
    <property type="entry name" value="WD REPEAT-CONTAINING PROTEIN POP1"/>
    <property type="match status" value="1"/>
</dbReference>
<dbReference type="PROSITE" id="PS50082">
    <property type="entry name" value="WD_REPEATS_2"/>
    <property type="match status" value="14"/>
</dbReference>
<dbReference type="PROSITE" id="PS00678">
    <property type="entry name" value="WD_REPEATS_1"/>
    <property type="match status" value="12"/>
</dbReference>
<dbReference type="Gene3D" id="3.40.50.300">
    <property type="entry name" value="P-loop containing nucleotide triphosphate hydrolases"/>
    <property type="match status" value="1"/>
</dbReference>
<dbReference type="EMBL" id="CP011509">
    <property type="protein sequence ID" value="AKI98502.1"/>
    <property type="molecule type" value="Genomic_DNA"/>
</dbReference>
<feature type="repeat" description="WD" evidence="3">
    <location>
        <begin position="1482"/>
        <end position="1523"/>
    </location>
</feature>
<dbReference type="SUPFAM" id="SSF50960">
    <property type="entry name" value="TolB, C-terminal domain"/>
    <property type="match status" value="1"/>
</dbReference>
<dbReference type="SUPFAM" id="SSF141571">
    <property type="entry name" value="Pentapeptide repeat-like"/>
    <property type="match status" value="1"/>
</dbReference>
<dbReference type="Pfam" id="PF05729">
    <property type="entry name" value="NACHT"/>
    <property type="match status" value="1"/>
</dbReference>
<dbReference type="SUPFAM" id="SSF52540">
    <property type="entry name" value="P-loop containing nucleoside triphosphate hydrolases"/>
    <property type="match status" value="1"/>
</dbReference>
<sequence>MSKGRELVERLVALPPSRFNQLVLVLGVAPGVISGEAASLAHRAVELVRYFEQPGRDTSRLEAELERLLQESREPVSNAPAQGRSEASGEGSVRRAVVLTALGLEYKAVRAHLRDVREETHPAGTVYERGFFGAEHEPWEVLIVETGAGTAAAAVEAERALTWFEPQAILFVGVAGGVKDVKLGDVVVADKVYGYEHGKDVEEGFLPRPEVHRATYAVLQRARADARKDEWKRRLQASTSGEPQVFIGPLAAGEKVVAGQKTAVAQFLSRQYSDSLAVEMEGIGFLAAAYSQDVEALVVRGISDLLAGKAEADAAGSQPRAAAHAAAFAFEVLAHFRRGAAPDRRRLREDASGTDLRRSTGRQETQDDLLAHVAVLCELHLGGEARIERLFEPLWGDYLRVGAKREGIPELYPVAVTVGACSREVLERFEKGLHERYLQADPGVRSVLVVDHREPIDPSLKREAIQRRIQLTSLIEYRGLIDFGRYIDSELKELASESGTNKSYPPRLYVKQRVLFPSSSEVKADALTEVERLVTGDEGGHFVLLLGEFGSGKTFLLRELTQRLALLPGAPTPIRIEMRDLEKTDQLDVLVTSHFKKKGWDRPPSSRAFNRMLADGQIVLLFDGYDELALRVSYERAAAHFETLLQAARDRARVVATSRTQHFRDRGETTGLGRRLEGAGIRYTVAELLPFDRSQILELLEKIIGDRTAARARLALLDEVKDLAKLAANPRMLSFIVDIPEEQLREAKAKSGVITAASLYRMLMERWLGGETERKLGQGLATQERWEAARAVALVLWQRPQRTVSVEELPAIAQRALPKLMSRQDQPMDAYSAGHDVGSGTLLVRDEKGAFSFIHQSVMEWLVADVAASGVDAAWETTAVTLLSHQSMSALMVDFFTALTTRARAITWARRVLADKPGENLVINATEVLRSLGQSLTPIDYSGQDHSGRSFAGEDLREARFERSVLVDTNFHGADLRGVSFRGALLERANLAQAKLDGADLTNAVLAFADCEGAHFTGAVLQGAKLLRADLSDAVLERADVSRADLTFARLVGASLVGARLEETSLVGANLLDATFDSALLESAPARLAGAASTRPVRPGEAIFVSTRAVCSAIAFHPSGEWVATGDADSSVRLWDVRTGGELHRFLGHSSSVTSAAISRDGRWLASGSEDTTVKLWDVRGGSELCTLQGHVSSVTSVAFSPDGKWVASGSADNTVRLWDVSTGREVLRLRGHTLMVKSVSLSPDGKWVASGSADNTVRLWDVSTGRELLCLRGHAARVNCVAFSPDGEWLASGSDDSTVVLWDVRTGSELRGFPGHSDWVRSVAFSPDGKWLASGSVDNTVRVWAVGTGRELRGLRGHSGWVNSVAFSPDGQWLASGSDDKTVRLWNTRTGREQHRLEGCAFQATSVVFSPDGRWLASASEDRAMRLWDVRTGRELRRLQGHSSSVTTVASSRDGRWLASGGADATVRLWDVRTGSELRGFVGHSDWVRSVAFSPDGQWLASGSDDSTVRLWNVRTGKEWRCLQGHSHWVRSVAFSPDGQWLASGSSDTMVRLWDVQTGRELRCLEGHSSLVMSIAFSPDGKWLVSGSSDMTVRLWDVHTGRELRRLHGHSAWVTSVAFSPDGKWLVSGSADKTVMLWEAHTGRELRGFQGHSSWVTSLAFSPDGHHLAVAFLKGIVCLFDVATGQERIAYAHLPAGWAAFTPEGRYKLSGDTMGLYGAIGFCRFEPSEFAELTGHSPLEPDAPLL</sequence>
<dbReference type="CDD" id="cd00200">
    <property type="entry name" value="WD40"/>
    <property type="match status" value="2"/>
</dbReference>
<dbReference type="KEGG" id="age:AA314_00129"/>
<evidence type="ECO:0000259" key="7">
    <source>
        <dbReference type="Pfam" id="PF22739"/>
    </source>
</evidence>
<dbReference type="RefSeq" id="WP_053065959.1">
    <property type="nucleotide sequence ID" value="NZ_CP011509.1"/>
</dbReference>
<dbReference type="InterPro" id="IPR011047">
    <property type="entry name" value="Quinoprotein_ADH-like_sf"/>
</dbReference>
<feature type="repeat" description="WD" evidence="3">
    <location>
        <begin position="1188"/>
        <end position="1229"/>
    </location>
</feature>
<dbReference type="InterPro" id="IPR054571">
    <property type="entry name" value="NA-iREase3_dom"/>
</dbReference>
<evidence type="ECO:0000256" key="1">
    <source>
        <dbReference type="ARBA" id="ARBA00022574"/>
    </source>
</evidence>
<dbReference type="Pfam" id="PF22739">
    <property type="entry name" value="NA-iREase3"/>
    <property type="match status" value="1"/>
</dbReference>
<feature type="domain" description="NACHT" evidence="6">
    <location>
        <begin position="542"/>
        <end position="704"/>
    </location>
</feature>
<feature type="domain" description="Nucleoside phosphorylase" evidence="5">
    <location>
        <begin position="96"/>
        <end position="333"/>
    </location>
</feature>
<dbReference type="SUPFAM" id="SSF50978">
    <property type="entry name" value="WD40 repeat-like"/>
    <property type="match status" value="1"/>
</dbReference>
<accession>A0AAC8Q039</accession>
<dbReference type="PRINTS" id="PR00320">
    <property type="entry name" value="GPROTEINBRPT"/>
</dbReference>
<dbReference type="Proteomes" id="UP000256345">
    <property type="component" value="Unassembled WGS sequence"/>
</dbReference>
<organism evidence="9 11">
    <name type="scientific">Archangium gephyra</name>
    <dbReference type="NCBI Taxonomy" id="48"/>
    <lineage>
        <taxon>Bacteria</taxon>
        <taxon>Pseudomonadati</taxon>
        <taxon>Myxococcota</taxon>
        <taxon>Myxococcia</taxon>
        <taxon>Myxococcales</taxon>
        <taxon>Cystobacterineae</taxon>
        <taxon>Archangiaceae</taxon>
        <taxon>Archangium</taxon>
    </lineage>
</organism>
<evidence type="ECO:0000259" key="6">
    <source>
        <dbReference type="Pfam" id="PF05729"/>
    </source>
</evidence>
<evidence type="ECO:0000313" key="10">
    <source>
        <dbReference type="EMBL" id="REG20400.1"/>
    </source>
</evidence>
<dbReference type="PROSITE" id="PS50294">
    <property type="entry name" value="WD_REPEATS_REGION"/>
    <property type="match status" value="13"/>
</dbReference>
<dbReference type="InterPro" id="IPR000845">
    <property type="entry name" value="Nucleoside_phosphorylase_d"/>
</dbReference>
<reference evidence="10 12" key="2">
    <citation type="submission" date="2018-08" db="EMBL/GenBank/DDBJ databases">
        <title>Genomic Encyclopedia of Archaeal and Bacterial Type Strains, Phase II (KMG-II): from individual species to whole genera.</title>
        <authorList>
            <person name="Goeker M."/>
        </authorList>
    </citation>
    <scope>NUCLEOTIDE SEQUENCE [LARGE SCALE GENOMIC DNA]</scope>
    <source>
        <strain evidence="10 12">DSM 2261</strain>
    </source>
</reference>
<dbReference type="Gene3D" id="2.160.20.80">
    <property type="entry name" value="E3 ubiquitin-protein ligase SopA"/>
    <property type="match status" value="1"/>
</dbReference>
<dbReference type="InterPro" id="IPR055442">
    <property type="entry name" value="Beta-prop_EML-like_2nd"/>
</dbReference>
<feature type="repeat" description="WD" evidence="3">
    <location>
        <begin position="1146"/>
        <end position="1187"/>
    </location>
</feature>
<dbReference type="Pfam" id="PF00805">
    <property type="entry name" value="Pentapeptide"/>
    <property type="match status" value="3"/>
</dbReference>
<dbReference type="SUPFAM" id="SSF50998">
    <property type="entry name" value="Quinoprotein alcohol dehydrogenase-like"/>
    <property type="match status" value="1"/>
</dbReference>
<dbReference type="InterPro" id="IPR001680">
    <property type="entry name" value="WD40_rpt"/>
</dbReference>
<gene>
    <name evidence="9" type="ORF">AA314_00129</name>
    <name evidence="10" type="ORF">ATI61_122100</name>
</gene>
<dbReference type="Pfam" id="PF23414">
    <property type="entry name" value="Beta-prop_EML_2"/>
    <property type="match status" value="1"/>
</dbReference>
<evidence type="ECO:0000256" key="3">
    <source>
        <dbReference type="PROSITE-ProRule" id="PRU00221"/>
    </source>
</evidence>
<dbReference type="Gene3D" id="3.40.50.1580">
    <property type="entry name" value="Nucleoside phosphorylase domain"/>
    <property type="match status" value="1"/>
</dbReference>
<feature type="repeat" description="WD" evidence="3">
    <location>
        <begin position="1230"/>
        <end position="1271"/>
    </location>
</feature>
<proteinExistence type="predicted"/>
<feature type="repeat" description="WD" evidence="3">
    <location>
        <begin position="1440"/>
        <end position="1481"/>
    </location>
</feature>
<dbReference type="Pfam" id="PF25173">
    <property type="entry name" value="Beta-prop_WDR3_1st"/>
    <property type="match status" value="1"/>
</dbReference>
<dbReference type="InterPro" id="IPR001646">
    <property type="entry name" value="5peptide_repeat"/>
</dbReference>
<evidence type="ECO:0000313" key="12">
    <source>
        <dbReference type="Proteomes" id="UP000256345"/>
    </source>
</evidence>
<feature type="repeat" description="WD" evidence="3">
    <location>
        <begin position="1104"/>
        <end position="1145"/>
    </location>
</feature>
<keyword evidence="1 3" id="KW-0853">WD repeat</keyword>
<dbReference type="Pfam" id="PF01048">
    <property type="entry name" value="PNP_UDP_1"/>
    <property type="match status" value="1"/>
</dbReference>
<dbReference type="SMART" id="SM00320">
    <property type="entry name" value="WD40"/>
    <property type="match status" value="14"/>
</dbReference>
<feature type="repeat" description="WD" evidence="3">
    <location>
        <begin position="1608"/>
        <end position="1649"/>
    </location>
</feature>
<feature type="domain" description="NACHT-associated inactive Restriction Endonuclease 2 sensor" evidence="7">
    <location>
        <begin position="366"/>
        <end position="483"/>
    </location>
</feature>
<reference evidence="9 11" key="1">
    <citation type="submission" date="2015-05" db="EMBL/GenBank/DDBJ databases">
        <title>Genome assembly of Archangium gephyra DSM 2261.</title>
        <authorList>
            <person name="Sharma G."/>
            <person name="Subramanian S."/>
        </authorList>
    </citation>
    <scope>NUCLEOTIDE SEQUENCE [LARGE SCALE GENOMIC DNA]</scope>
    <source>
        <strain evidence="9 11">DSM 2261</strain>
    </source>
</reference>
<dbReference type="InterPro" id="IPR027417">
    <property type="entry name" value="P-loop_NTPase"/>
</dbReference>
<keyword evidence="12" id="KW-1185">Reference proteome</keyword>
<evidence type="ECO:0000256" key="2">
    <source>
        <dbReference type="ARBA" id="ARBA00022737"/>
    </source>
</evidence>
<feature type="domain" description="EML-like second beta-propeller" evidence="8">
    <location>
        <begin position="1460"/>
        <end position="1605"/>
    </location>
</feature>
<dbReference type="InterPro" id="IPR035994">
    <property type="entry name" value="Nucleoside_phosphorylase_sf"/>
</dbReference>
<feature type="repeat" description="WD" evidence="3">
    <location>
        <begin position="1650"/>
        <end position="1691"/>
    </location>
</feature>
<dbReference type="InterPro" id="IPR007111">
    <property type="entry name" value="NACHT_NTPase"/>
</dbReference>
<feature type="repeat" description="WD" evidence="3">
    <location>
        <begin position="1356"/>
        <end position="1397"/>
    </location>
</feature>
<dbReference type="InterPro" id="IPR036322">
    <property type="entry name" value="WD40_repeat_dom_sf"/>
</dbReference>
<dbReference type="Gene3D" id="2.130.10.10">
    <property type="entry name" value="YVTN repeat-like/Quinoprotein amine dehydrogenase"/>
    <property type="match status" value="5"/>
</dbReference>
<evidence type="ECO:0000259" key="5">
    <source>
        <dbReference type="Pfam" id="PF01048"/>
    </source>
</evidence>
<evidence type="ECO:0000313" key="9">
    <source>
        <dbReference type="EMBL" id="AKI98502.1"/>
    </source>
</evidence>
<dbReference type="GO" id="GO:0003824">
    <property type="term" value="F:catalytic activity"/>
    <property type="evidence" value="ECO:0007669"/>
    <property type="project" value="InterPro"/>
</dbReference>
<dbReference type="Pfam" id="PF00400">
    <property type="entry name" value="WD40"/>
    <property type="match status" value="4"/>
</dbReference>
<feature type="repeat" description="WD" evidence="3">
    <location>
        <begin position="1566"/>
        <end position="1607"/>
    </location>
</feature>